<dbReference type="AlphaFoldDB" id="D6TUJ9"/>
<evidence type="ECO:0000313" key="3">
    <source>
        <dbReference type="Proteomes" id="UP000004508"/>
    </source>
</evidence>
<feature type="domain" description="Serine aminopeptidase S33" evidence="1">
    <location>
        <begin position="201"/>
        <end position="414"/>
    </location>
</feature>
<reference evidence="2 3" key="1">
    <citation type="journal article" date="2011" name="Stand. Genomic Sci.">
        <title>Non-contiguous finished genome sequence and contextual data of the filamentous soil bacterium Ktedonobacter racemifer type strain (SOSP1-21).</title>
        <authorList>
            <person name="Chang Y.J."/>
            <person name="Land M."/>
            <person name="Hauser L."/>
            <person name="Chertkov O."/>
            <person name="Del Rio T.G."/>
            <person name="Nolan M."/>
            <person name="Copeland A."/>
            <person name="Tice H."/>
            <person name="Cheng J.F."/>
            <person name="Lucas S."/>
            <person name="Han C."/>
            <person name="Goodwin L."/>
            <person name="Pitluck S."/>
            <person name="Ivanova N."/>
            <person name="Ovchinikova G."/>
            <person name="Pati A."/>
            <person name="Chen A."/>
            <person name="Palaniappan K."/>
            <person name="Mavromatis K."/>
            <person name="Liolios K."/>
            <person name="Brettin T."/>
            <person name="Fiebig A."/>
            <person name="Rohde M."/>
            <person name="Abt B."/>
            <person name="Goker M."/>
            <person name="Detter J.C."/>
            <person name="Woyke T."/>
            <person name="Bristow J."/>
            <person name="Eisen J.A."/>
            <person name="Markowitz V."/>
            <person name="Hugenholtz P."/>
            <person name="Kyrpides N.C."/>
            <person name="Klenk H.P."/>
            <person name="Lapidus A."/>
        </authorList>
    </citation>
    <scope>NUCLEOTIDE SEQUENCE [LARGE SCALE GENOMIC DNA]</scope>
    <source>
        <strain evidence="3">DSM 44963</strain>
    </source>
</reference>
<dbReference type="InterPro" id="IPR053145">
    <property type="entry name" value="AB_hydrolase_Est10"/>
</dbReference>
<dbReference type="PANTHER" id="PTHR43265:SF1">
    <property type="entry name" value="ESTERASE ESTD"/>
    <property type="match status" value="1"/>
</dbReference>
<evidence type="ECO:0000313" key="2">
    <source>
        <dbReference type="EMBL" id="EFH84067.1"/>
    </source>
</evidence>
<evidence type="ECO:0000259" key="1">
    <source>
        <dbReference type="Pfam" id="PF12146"/>
    </source>
</evidence>
<dbReference type="ESTHER" id="9chlr-d6tuj9">
    <property type="family name" value="Bacterial_EstLip_FamX"/>
</dbReference>
<name>D6TUJ9_KTERA</name>
<dbReference type="eggNOG" id="COG1073">
    <property type="taxonomic scope" value="Bacteria"/>
</dbReference>
<dbReference type="InParanoid" id="D6TUJ9"/>
<dbReference type="Gene3D" id="3.40.50.1820">
    <property type="entry name" value="alpha/beta hydrolase"/>
    <property type="match status" value="1"/>
</dbReference>
<dbReference type="InterPro" id="IPR022742">
    <property type="entry name" value="Hydrolase_4"/>
</dbReference>
<dbReference type="GO" id="GO:0052689">
    <property type="term" value="F:carboxylic ester hydrolase activity"/>
    <property type="evidence" value="ECO:0007669"/>
    <property type="project" value="TreeGrafter"/>
</dbReference>
<dbReference type="OrthoDB" id="9809549at2"/>
<dbReference type="InterPro" id="IPR029058">
    <property type="entry name" value="AB_hydrolase_fold"/>
</dbReference>
<dbReference type="PANTHER" id="PTHR43265">
    <property type="entry name" value="ESTERASE ESTD"/>
    <property type="match status" value="1"/>
</dbReference>
<dbReference type="EMBL" id="ADVG01000003">
    <property type="protein sequence ID" value="EFH84067.1"/>
    <property type="molecule type" value="Genomic_DNA"/>
</dbReference>
<keyword evidence="3" id="KW-1185">Reference proteome</keyword>
<comment type="caution">
    <text evidence="2">The sequence shown here is derived from an EMBL/GenBank/DDBJ whole genome shotgun (WGS) entry which is preliminary data.</text>
</comment>
<accession>D6TUJ9</accession>
<gene>
    <name evidence="2" type="ORF">Krac_5082</name>
</gene>
<dbReference type="Pfam" id="PF12146">
    <property type="entry name" value="Hydrolase_4"/>
    <property type="match status" value="1"/>
</dbReference>
<dbReference type="STRING" id="485913.Krac_5082"/>
<proteinExistence type="predicted"/>
<protein>
    <recommendedName>
        <fullName evidence="1">Serine aminopeptidase S33 domain-containing protein</fullName>
    </recommendedName>
</protein>
<organism evidence="2 3">
    <name type="scientific">Ktedonobacter racemifer DSM 44963</name>
    <dbReference type="NCBI Taxonomy" id="485913"/>
    <lineage>
        <taxon>Bacteria</taxon>
        <taxon>Bacillati</taxon>
        <taxon>Chloroflexota</taxon>
        <taxon>Ktedonobacteria</taxon>
        <taxon>Ktedonobacterales</taxon>
        <taxon>Ktedonobacteraceae</taxon>
        <taxon>Ktedonobacter</taxon>
    </lineage>
</organism>
<sequence length="448" mass="48617">MLRLRHEADIEEIPDYELTFAKTREEITKLATTDATVIAITVVEMARDGRFADIEELFAPPLRAAVSAETVRVAWLAEIGKSGPVSTIGEPLLDQMGEGLVRVSIPVTCEHGELTMVMSVDSKGLLNGFRLAPPATSWTQPTYADPDSFDERDVTVGSGPLAVSGTLSLPHGRGPRPGVVLLSGGGPFDRDETSGSNKPLKDLAWGLASRGVAVLRFDKVTYTHSRRVANTRDFTMTDEYVPHALAAVHLLQQQPTVDSARVFVLGHSMGGKVAPRVATTEASVAGLVILAGDAQPMQHAAIRVTRYLAQLYPGPDMEAMVETITRQAAMVDSPHLSPSTPTRDLPFDLSASYWLDLRSYDPVMTAATLDKPMLILQGGRDYQVTVEDDLSRWKAGLGHRPDVTIRVYDADNHLFFSGTGPSTPTEYEPAQHVDPAVVADIAEWLMPK</sequence>
<dbReference type="Proteomes" id="UP000004508">
    <property type="component" value="Unassembled WGS sequence"/>
</dbReference>
<dbReference type="SUPFAM" id="SSF53474">
    <property type="entry name" value="alpha/beta-Hydrolases"/>
    <property type="match status" value="1"/>
</dbReference>